<protein>
    <submittedName>
        <fullName evidence="1">Uncharacterized protein</fullName>
    </submittedName>
</protein>
<dbReference type="EMBL" id="MNPL01016027">
    <property type="protein sequence ID" value="OQR70825.1"/>
    <property type="molecule type" value="Genomic_DNA"/>
</dbReference>
<dbReference type="AlphaFoldDB" id="A0A1V9XBA1"/>
<dbReference type="InParanoid" id="A0A1V9XBA1"/>
<reference evidence="1 2" key="1">
    <citation type="journal article" date="2017" name="Gigascience">
        <title>Draft genome of the honey bee ectoparasitic mite, Tropilaelaps mercedesae, is shaped by the parasitic life history.</title>
        <authorList>
            <person name="Dong X."/>
            <person name="Armstrong S.D."/>
            <person name="Xia D."/>
            <person name="Makepeace B.L."/>
            <person name="Darby A.C."/>
            <person name="Kadowaki T."/>
        </authorList>
    </citation>
    <scope>NUCLEOTIDE SEQUENCE [LARGE SCALE GENOMIC DNA]</scope>
    <source>
        <strain evidence="1">Wuxi-XJTLU</strain>
    </source>
</reference>
<dbReference type="Proteomes" id="UP000192247">
    <property type="component" value="Unassembled WGS sequence"/>
</dbReference>
<evidence type="ECO:0000313" key="1">
    <source>
        <dbReference type="EMBL" id="OQR70825.1"/>
    </source>
</evidence>
<sequence>MAENGPDRKSRTYAPRVTYRSLSKSNKTLILQVLRGIGLTSLVGGLGYGEYKRQQRDNDDGSSFAGAKAETAAKLVIAMVETVVTIR</sequence>
<gene>
    <name evidence="1" type="ORF">BIW11_11376</name>
</gene>
<proteinExistence type="predicted"/>
<keyword evidence="2" id="KW-1185">Reference proteome</keyword>
<name>A0A1V9XBA1_9ACAR</name>
<comment type="caution">
    <text evidence="1">The sequence shown here is derived from an EMBL/GenBank/DDBJ whole genome shotgun (WGS) entry which is preliminary data.</text>
</comment>
<evidence type="ECO:0000313" key="2">
    <source>
        <dbReference type="Proteomes" id="UP000192247"/>
    </source>
</evidence>
<accession>A0A1V9XBA1</accession>
<organism evidence="1 2">
    <name type="scientific">Tropilaelaps mercedesae</name>
    <dbReference type="NCBI Taxonomy" id="418985"/>
    <lineage>
        <taxon>Eukaryota</taxon>
        <taxon>Metazoa</taxon>
        <taxon>Ecdysozoa</taxon>
        <taxon>Arthropoda</taxon>
        <taxon>Chelicerata</taxon>
        <taxon>Arachnida</taxon>
        <taxon>Acari</taxon>
        <taxon>Parasitiformes</taxon>
        <taxon>Mesostigmata</taxon>
        <taxon>Gamasina</taxon>
        <taxon>Dermanyssoidea</taxon>
        <taxon>Laelapidae</taxon>
        <taxon>Tropilaelaps</taxon>
    </lineage>
</organism>